<keyword evidence="2" id="KW-0805">Transcription regulation</keyword>
<dbReference type="InterPro" id="IPR038538">
    <property type="entry name" value="MTERF_sf"/>
</dbReference>
<reference evidence="4 5" key="1">
    <citation type="journal article" date="2023" name="G3 (Bethesda)">
        <title>A haplotype-resolved chromosome-scale genome for Quercus rubra L. provides insights into the genetics of adaptive traits for red oak species.</title>
        <authorList>
            <person name="Kapoor B."/>
            <person name="Jenkins J."/>
            <person name="Schmutz J."/>
            <person name="Zhebentyayeva T."/>
            <person name="Kuelheim C."/>
            <person name="Coggeshall M."/>
            <person name="Heim C."/>
            <person name="Lasky J.R."/>
            <person name="Leites L."/>
            <person name="Islam-Faridi N."/>
            <person name="Romero-Severson J."/>
            <person name="DeLeo V.L."/>
            <person name="Lucas S.M."/>
            <person name="Lazic D."/>
            <person name="Gailing O."/>
            <person name="Carlson J."/>
            <person name="Staton M."/>
        </authorList>
    </citation>
    <scope>NUCLEOTIDE SEQUENCE [LARGE SCALE GENOMIC DNA]</scope>
    <source>
        <strain evidence="4">Pseudo-F2</strain>
    </source>
</reference>
<keyword evidence="2" id="KW-0804">Transcription</keyword>
<accession>A0AAN7F8T2</accession>
<organism evidence="4 5">
    <name type="scientific">Quercus rubra</name>
    <name type="common">Northern red oak</name>
    <name type="synonym">Quercus borealis</name>
    <dbReference type="NCBI Taxonomy" id="3512"/>
    <lineage>
        <taxon>Eukaryota</taxon>
        <taxon>Viridiplantae</taxon>
        <taxon>Streptophyta</taxon>
        <taxon>Embryophyta</taxon>
        <taxon>Tracheophyta</taxon>
        <taxon>Spermatophyta</taxon>
        <taxon>Magnoliopsida</taxon>
        <taxon>eudicotyledons</taxon>
        <taxon>Gunneridae</taxon>
        <taxon>Pentapetalae</taxon>
        <taxon>rosids</taxon>
        <taxon>fabids</taxon>
        <taxon>Fagales</taxon>
        <taxon>Fagaceae</taxon>
        <taxon>Quercus</taxon>
    </lineage>
</organism>
<keyword evidence="3" id="KW-0809">Transit peptide</keyword>
<keyword evidence="5" id="KW-1185">Reference proteome</keyword>
<evidence type="ECO:0000256" key="1">
    <source>
        <dbReference type="ARBA" id="ARBA00007692"/>
    </source>
</evidence>
<dbReference type="Gene3D" id="1.25.70.10">
    <property type="entry name" value="Transcription termination factor 3, mitochondrial"/>
    <property type="match status" value="2"/>
</dbReference>
<comment type="caution">
    <text evidence="4">The sequence shown here is derived from an EMBL/GenBank/DDBJ whole genome shotgun (WGS) entry which is preliminary data.</text>
</comment>
<dbReference type="Proteomes" id="UP001324115">
    <property type="component" value="Unassembled WGS sequence"/>
</dbReference>
<sequence>MAPNVNIFRENGVPESNIITFLQTQPRASFVNPVLFRELVEEVKEMGFNPSTMKFAEALHVLQAMSKSTWERKFNAYQKWGLSGDRICLAFRRNPWCMAVSEDKIMRINFLGILQRNIETCVAPNINIFRENGVSESNIITLLQCQPNAFLCAVRFREIVEEVKEMGFNPLRLKFALAVFTLRAISKSTLERKVNVYKKWGWSEDEIYLTFRRHQWCMMASEDKIMRVMDFYVNNMGMESSLLIKNPELVNFNLEKRLIPRGLVFQVLLSKGLVKKVS</sequence>
<evidence type="ECO:0000256" key="3">
    <source>
        <dbReference type="ARBA" id="ARBA00022946"/>
    </source>
</evidence>
<evidence type="ECO:0000313" key="5">
    <source>
        <dbReference type="Proteomes" id="UP001324115"/>
    </source>
</evidence>
<dbReference type="GO" id="GO:0006353">
    <property type="term" value="P:DNA-templated transcription termination"/>
    <property type="evidence" value="ECO:0007669"/>
    <property type="project" value="UniProtKB-KW"/>
</dbReference>
<dbReference type="PANTHER" id="PTHR13068">
    <property type="entry name" value="CGI-12 PROTEIN-RELATED"/>
    <property type="match status" value="1"/>
</dbReference>
<gene>
    <name evidence="4" type="ORF">RGQ29_023821</name>
</gene>
<evidence type="ECO:0000256" key="2">
    <source>
        <dbReference type="ARBA" id="ARBA00022472"/>
    </source>
</evidence>
<dbReference type="FunFam" id="1.25.70.10:FF:000001">
    <property type="entry name" value="Mitochondrial transcription termination factor-like"/>
    <property type="match status" value="1"/>
</dbReference>
<dbReference type="InterPro" id="IPR003690">
    <property type="entry name" value="MTERF"/>
</dbReference>
<proteinExistence type="inferred from homology"/>
<evidence type="ECO:0000313" key="4">
    <source>
        <dbReference type="EMBL" id="KAK4586805.1"/>
    </source>
</evidence>
<dbReference type="Pfam" id="PF02536">
    <property type="entry name" value="mTERF"/>
    <property type="match status" value="2"/>
</dbReference>
<dbReference type="SMART" id="SM00733">
    <property type="entry name" value="Mterf"/>
    <property type="match status" value="5"/>
</dbReference>
<dbReference type="AlphaFoldDB" id="A0AAN7F8T2"/>
<keyword evidence="2" id="KW-0806">Transcription termination</keyword>
<dbReference type="PANTHER" id="PTHR13068:SF166">
    <property type="entry name" value="TRANSCRIPTION TERMINATION FACTOR MTERF15, MITOCHONDRIAL-LIKE"/>
    <property type="match status" value="1"/>
</dbReference>
<dbReference type="EMBL" id="JAXUIC010000006">
    <property type="protein sequence ID" value="KAK4586805.1"/>
    <property type="molecule type" value="Genomic_DNA"/>
</dbReference>
<protein>
    <submittedName>
        <fullName evidence="4">Uncharacterized protein</fullName>
    </submittedName>
</protein>
<dbReference type="GO" id="GO:0003676">
    <property type="term" value="F:nucleic acid binding"/>
    <property type="evidence" value="ECO:0007669"/>
    <property type="project" value="InterPro"/>
</dbReference>
<name>A0AAN7F8T2_QUERU</name>
<comment type="similarity">
    <text evidence="1">Belongs to the mTERF family.</text>
</comment>